<reference evidence="4" key="1">
    <citation type="journal article" date="2019" name="Int. J. Syst. Evol. Microbiol.">
        <title>The Global Catalogue of Microorganisms (GCM) 10K type strain sequencing project: providing services to taxonomists for standard genome sequencing and annotation.</title>
        <authorList>
            <consortium name="The Broad Institute Genomics Platform"/>
            <consortium name="The Broad Institute Genome Sequencing Center for Infectious Disease"/>
            <person name="Wu L."/>
            <person name="Ma J."/>
        </authorList>
    </citation>
    <scope>NUCLEOTIDE SEQUENCE [LARGE SCALE GENOMIC DNA]</scope>
    <source>
        <strain evidence="4">JCM 16702</strain>
    </source>
</reference>
<feature type="region of interest" description="Disordered" evidence="1">
    <location>
        <begin position="327"/>
        <end position="489"/>
    </location>
</feature>
<sequence>MTLARTTRDRRRTGTTAPPPVPAAHADRHHADPRLLQRQLGNTLVAALSGASPGRTGRPLDAATRALMEARFGHDFGAVRVHDGPAAARSAADLDAAAYTVGHSVVLGGDGYAPGTAAGRRVLAHELAHVVQQAPQPTADGRRAPSPPATAEREAHAAAEAAALGRPFRIRERLAPGTVARQPATPSTADVAAEDDRRLAALGITRQQLIDWATLPKGDFIGKYGLRFWWNFPRDQVRALPGSLLQRVLPQEDQTLYMWPSGRVSTVAEERSARVAEYRPPGTPLAGVVRGTALLAGARPETAEALGEAAEVVGAGLPLAAAGLTKGMAARKTQPAAPPRPTAKPTPPAPTTPPPAPTATTPPAPATTPPQPATTAPPAPTTPPPAPTTTAPPMPTTAPATAPPAPTTPPTAPRTTTAPPVPGTAVPPAPTAPPPPAPAAPPAPTTTAPPSPAPAATAPPVPAAEAKPVYTPPERQLPPHVEPPPEVPFARNVASYGERVVEPEVLRLRPRARPMSAKAIGFDAHEGARVVGVTTTQERGTTVVDESISGGNWIQVKGVSAARVDLVRRNVDESMAKAADALKFARRNSFEKTGPKSAYRTTYAGPPDRITIFLRLRSGAVTPELDAAAKKAVEDSAYKSDLPPVDVFILGY</sequence>
<dbReference type="Pfam" id="PF13699">
    <property type="entry name" value="eCIS_core"/>
    <property type="match status" value="1"/>
</dbReference>
<comment type="caution">
    <text evidence="3">The sequence shown here is derived from an EMBL/GenBank/DDBJ whole genome shotgun (WGS) entry which is preliminary data.</text>
</comment>
<evidence type="ECO:0000313" key="4">
    <source>
        <dbReference type="Proteomes" id="UP001500683"/>
    </source>
</evidence>
<dbReference type="EMBL" id="BAAAZG010000052">
    <property type="protein sequence ID" value="GAA4095451.1"/>
    <property type="molecule type" value="Genomic_DNA"/>
</dbReference>
<dbReference type="Proteomes" id="UP001500683">
    <property type="component" value="Unassembled WGS sequence"/>
</dbReference>
<protein>
    <recommendedName>
        <fullName evidence="2">eCIS core domain-containing protein</fullName>
    </recommendedName>
</protein>
<accession>A0ABP7WT40</accession>
<feature type="compositionally biased region" description="Low complexity" evidence="1">
    <location>
        <begin position="463"/>
        <end position="474"/>
    </location>
</feature>
<feature type="region of interest" description="Disordered" evidence="1">
    <location>
        <begin position="134"/>
        <end position="153"/>
    </location>
</feature>
<evidence type="ECO:0000313" key="3">
    <source>
        <dbReference type="EMBL" id="GAA4095451.1"/>
    </source>
</evidence>
<dbReference type="RefSeq" id="WP_344955837.1">
    <property type="nucleotide sequence ID" value="NZ_BAAAZG010000052.1"/>
</dbReference>
<feature type="compositionally biased region" description="Pro residues" evidence="1">
    <location>
        <begin position="336"/>
        <end position="412"/>
    </location>
</feature>
<feature type="domain" description="eCIS core" evidence="2">
    <location>
        <begin position="59"/>
        <end position="134"/>
    </location>
</feature>
<name>A0ABP7WT40_9ACTN</name>
<organism evidence="3 4">
    <name type="scientific">Actinomadura miaoliensis</name>
    <dbReference type="NCBI Taxonomy" id="430685"/>
    <lineage>
        <taxon>Bacteria</taxon>
        <taxon>Bacillati</taxon>
        <taxon>Actinomycetota</taxon>
        <taxon>Actinomycetes</taxon>
        <taxon>Streptosporangiales</taxon>
        <taxon>Thermomonosporaceae</taxon>
        <taxon>Actinomadura</taxon>
    </lineage>
</organism>
<gene>
    <name evidence="3" type="ORF">GCM10022214_68180</name>
</gene>
<feature type="compositionally biased region" description="Pro residues" evidence="1">
    <location>
        <begin position="419"/>
        <end position="462"/>
    </location>
</feature>
<evidence type="ECO:0000256" key="1">
    <source>
        <dbReference type="SAM" id="MobiDB-lite"/>
    </source>
</evidence>
<keyword evidence="4" id="KW-1185">Reference proteome</keyword>
<proteinExistence type="predicted"/>
<feature type="region of interest" description="Disordered" evidence="1">
    <location>
        <begin position="1"/>
        <end position="28"/>
    </location>
</feature>
<dbReference type="InterPro" id="IPR025295">
    <property type="entry name" value="eCIS_core_dom"/>
</dbReference>
<evidence type="ECO:0000259" key="2">
    <source>
        <dbReference type="Pfam" id="PF13699"/>
    </source>
</evidence>